<protein>
    <submittedName>
        <fullName evidence="2">Uncharacterized protein</fullName>
    </submittedName>
</protein>
<feature type="region of interest" description="Disordered" evidence="1">
    <location>
        <begin position="1"/>
        <end position="29"/>
    </location>
</feature>
<dbReference type="AlphaFoldDB" id="A0A8S3A246"/>
<evidence type="ECO:0000313" key="3">
    <source>
        <dbReference type="Proteomes" id="UP000681967"/>
    </source>
</evidence>
<sequence length="102" mass="10993">MAEQEEHHHPHRTKASANITSASDGSVSQVHVNVSDSDGIFNPSGNPLTTTTISTIAVQAGEARIVLAILRSSDIVRVRIQQMEPDLMDIGSNLGDTIKYKN</sequence>
<name>A0A8S3A246_9BILA</name>
<comment type="caution">
    <text evidence="2">The sequence shown here is derived from an EMBL/GenBank/DDBJ whole genome shotgun (WGS) entry which is preliminary data.</text>
</comment>
<feature type="non-terminal residue" evidence="2">
    <location>
        <position position="102"/>
    </location>
</feature>
<feature type="compositionally biased region" description="Polar residues" evidence="1">
    <location>
        <begin position="15"/>
        <end position="29"/>
    </location>
</feature>
<organism evidence="2 3">
    <name type="scientific">Rotaria magnacalcarata</name>
    <dbReference type="NCBI Taxonomy" id="392030"/>
    <lineage>
        <taxon>Eukaryota</taxon>
        <taxon>Metazoa</taxon>
        <taxon>Spiralia</taxon>
        <taxon>Gnathifera</taxon>
        <taxon>Rotifera</taxon>
        <taxon>Eurotatoria</taxon>
        <taxon>Bdelloidea</taxon>
        <taxon>Philodinida</taxon>
        <taxon>Philodinidae</taxon>
        <taxon>Rotaria</taxon>
    </lineage>
</organism>
<evidence type="ECO:0000313" key="2">
    <source>
        <dbReference type="EMBL" id="CAF4694274.1"/>
    </source>
</evidence>
<evidence type="ECO:0000256" key="1">
    <source>
        <dbReference type="SAM" id="MobiDB-lite"/>
    </source>
</evidence>
<dbReference type="Proteomes" id="UP000681967">
    <property type="component" value="Unassembled WGS sequence"/>
</dbReference>
<proteinExistence type="predicted"/>
<reference evidence="2" key="1">
    <citation type="submission" date="2021-02" db="EMBL/GenBank/DDBJ databases">
        <authorList>
            <person name="Nowell W R."/>
        </authorList>
    </citation>
    <scope>NUCLEOTIDE SEQUENCE</scope>
</reference>
<accession>A0A8S3A246</accession>
<gene>
    <name evidence="2" type="ORF">BYL167_LOCUS43843</name>
</gene>
<dbReference type="EMBL" id="CAJOBH010117602">
    <property type="protein sequence ID" value="CAF4694274.1"/>
    <property type="molecule type" value="Genomic_DNA"/>
</dbReference>